<dbReference type="EMBL" id="CAXDID020000006">
    <property type="protein sequence ID" value="CAL5975868.1"/>
    <property type="molecule type" value="Genomic_DNA"/>
</dbReference>
<protein>
    <submittedName>
        <fullName evidence="2">Hypothetical_protein</fullName>
    </submittedName>
</protein>
<comment type="caution">
    <text evidence="1">The sequence shown here is derived from an EMBL/GenBank/DDBJ whole genome shotgun (WGS) entry which is preliminary data.</text>
</comment>
<reference evidence="2 3" key="2">
    <citation type="submission" date="2024-07" db="EMBL/GenBank/DDBJ databases">
        <authorList>
            <person name="Akdeniz Z."/>
        </authorList>
    </citation>
    <scope>NUCLEOTIDE SEQUENCE [LARGE SCALE GENOMIC DNA]</scope>
</reference>
<accession>A0AA86TTP4</accession>
<gene>
    <name evidence="1" type="ORF">HINF_LOCUS15735</name>
    <name evidence="2" type="ORF">HINF_LOCUS3547</name>
</gene>
<keyword evidence="3" id="KW-1185">Reference proteome</keyword>
<sequence>MGFDDHFEILKLWIDQKLDLYLQIPSQKVASNFSLMKRQEVEISCYFIAKLLLIQDDLSVQVISKLDELVYRKVASFELTNVVFDFHQRLIYQISWTKN</sequence>
<dbReference type="Proteomes" id="UP001642409">
    <property type="component" value="Unassembled WGS sequence"/>
</dbReference>
<evidence type="ECO:0000313" key="3">
    <source>
        <dbReference type="Proteomes" id="UP001642409"/>
    </source>
</evidence>
<dbReference type="EMBL" id="CATOUU010000386">
    <property type="protein sequence ID" value="CAI9928090.1"/>
    <property type="molecule type" value="Genomic_DNA"/>
</dbReference>
<name>A0AA86TTP4_9EUKA</name>
<proteinExistence type="predicted"/>
<reference evidence="1" key="1">
    <citation type="submission" date="2023-06" db="EMBL/GenBank/DDBJ databases">
        <authorList>
            <person name="Kurt Z."/>
        </authorList>
    </citation>
    <scope>NUCLEOTIDE SEQUENCE</scope>
</reference>
<evidence type="ECO:0000313" key="2">
    <source>
        <dbReference type="EMBL" id="CAL5975868.1"/>
    </source>
</evidence>
<evidence type="ECO:0000313" key="1">
    <source>
        <dbReference type="EMBL" id="CAI9928090.1"/>
    </source>
</evidence>
<dbReference type="AlphaFoldDB" id="A0AA86TTP4"/>
<organism evidence="1">
    <name type="scientific">Hexamita inflata</name>
    <dbReference type="NCBI Taxonomy" id="28002"/>
    <lineage>
        <taxon>Eukaryota</taxon>
        <taxon>Metamonada</taxon>
        <taxon>Diplomonadida</taxon>
        <taxon>Hexamitidae</taxon>
        <taxon>Hexamitinae</taxon>
        <taxon>Hexamita</taxon>
    </lineage>
</organism>